<dbReference type="PANTHER" id="PTHR12334">
    <property type="entry name" value="BAG FAMILY MOLECULAR CHAPERONE REGULATOR 2"/>
    <property type="match status" value="1"/>
</dbReference>
<dbReference type="GO" id="GO:0050821">
    <property type="term" value="P:protein stabilization"/>
    <property type="evidence" value="ECO:0007669"/>
    <property type="project" value="TreeGrafter"/>
</dbReference>
<dbReference type="Proteomes" id="UP001497497">
    <property type="component" value="Unassembled WGS sequence"/>
</dbReference>
<dbReference type="AlphaFoldDB" id="A0AAV2HF69"/>
<organism evidence="2 3">
    <name type="scientific">Lymnaea stagnalis</name>
    <name type="common">Great pond snail</name>
    <name type="synonym">Helix stagnalis</name>
    <dbReference type="NCBI Taxonomy" id="6523"/>
    <lineage>
        <taxon>Eukaryota</taxon>
        <taxon>Metazoa</taxon>
        <taxon>Spiralia</taxon>
        <taxon>Lophotrochozoa</taxon>
        <taxon>Mollusca</taxon>
        <taxon>Gastropoda</taxon>
        <taxon>Heterobranchia</taxon>
        <taxon>Euthyneura</taxon>
        <taxon>Panpulmonata</taxon>
        <taxon>Hygrophila</taxon>
        <taxon>Lymnaeoidea</taxon>
        <taxon>Lymnaeidae</taxon>
        <taxon>Lymnaea</taxon>
    </lineage>
</organism>
<keyword evidence="1" id="KW-0175">Coiled coil</keyword>
<evidence type="ECO:0008006" key="4">
    <source>
        <dbReference type="Google" id="ProtNLM"/>
    </source>
</evidence>
<dbReference type="PANTHER" id="PTHR12334:SF6">
    <property type="entry name" value="BAG FAMILY MOLECULAR CHAPERONE REGULATOR 2"/>
    <property type="match status" value="1"/>
</dbReference>
<proteinExistence type="predicted"/>
<keyword evidence="3" id="KW-1185">Reference proteome</keyword>
<evidence type="ECO:0000256" key="1">
    <source>
        <dbReference type="SAM" id="Coils"/>
    </source>
</evidence>
<feature type="coiled-coil region" evidence="1">
    <location>
        <begin position="27"/>
        <end position="61"/>
    </location>
</feature>
<evidence type="ECO:0000313" key="3">
    <source>
        <dbReference type="Proteomes" id="UP001497497"/>
    </source>
</evidence>
<protein>
    <recommendedName>
        <fullName evidence="4">BAG family molecular chaperone regulator 2</fullName>
    </recommendedName>
</protein>
<evidence type="ECO:0000313" key="2">
    <source>
        <dbReference type="EMBL" id="CAL1531122.1"/>
    </source>
</evidence>
<dbReference type="InterPro" id="IPR037689">
    <property type="entry name" value="BAG2"/>
</dbReference>
<dbReference type="GO" id="GO:0051087">
    <property type="term" value="F:protein-folding chaperone binding"/>
    <property type="evidence" value="ECO:0007669"/>
    <property type="project" value="InterPro"/>
</dbReference>
<feature type="non-terminal residue" evidence="2">
    <location>
        <position position="187"/>
    </location>
</feature>
<sequence>MATNGETESTAPECSDGSHSFLLSSYLDEVEDNVEALRRKAHEVLQERDSLLTILSQLEAESLKLNGSVSEGECQEILINIERLKQRCLNIEIKIHTVRTPEQESSYSKVNSLVRGLEHLCLDGDPNEESYQHQAKNYLNACISDNLSGGSVDYKFQGLILGCKLEDQKNVRQRLECLVKGRCHENY</sequence>
<name>A0AAV2HF69_LYMST</name>
<dbReference type="Gene3D" id="1.20.58.890">
    <property type="match status" value="1"/>
</dbReference>
<gene>
    <name evidence="2" type="ORF">GSLYS_00005224001</name>
</gene>
<reference evidence="2 3" key="1">
    <citation type="submission" date="2024-04" db="EMBL/GenBank/DDBJ databases">
        <authorList>
            <consortium name="Genoscope - CEA"/>
            <person name="William W."/>
        </authorList>
    </citation>
    <scope>NUCLEOTIDE SEQUENCE [LARGE SCALE GENOMIC DNA]</scope>
</reference>
<comment type="caution">
    <text evidence="2">The sequence shown here is derived from an EMBL/GenBank/DDBJ whole genome shotgun (WGS) entry which is preliminary data.</text>
</comment>
<dbReference type="EMBL" id="CAXITT010000081">
    <property type="protein sequence ID" value="CAL1531122.1"/>
    <property type="molecule type" value="Genomic_DNA"/>
</dbReference>
<dbReference type="GO" id="GO:0000774">
    <property type="term" value="F:adenyl-nucleotide exchange factor activity"/>
    <property type="evidence" value="ECO:0007669"/>
    <property type="project" value="InterPro"/>
</dbReference>
<accession>A0AAV2HF69</accession>